<feature type="domain" description="SAM-dependent MTase TRM10-type" evidence="5">
    <location>
        <begin position="208"/>
        <end position="433"/>
    </location>
</feature>
<dbReference type="InterPro" id="IPR028564">
    <property type="entry name" value="MT_TRM10-typ"/>
</dbReference>
<comment type="caution">
    <text evidence="6">The sequence shown here is derived from an EMBL/GenBank/DDBJ whole genome shotgun (WGS) entry which is preliminary data.</text>
</comment>
<name>A0ABD2M4K5_9BILA</name>
<evidence type="ECO:0000256" key="2">
    <source>
        <dbReference type="ARBA" id="ARBA00022679"/>
    </source>
</evidence>
<keyword evidence="7" id="KW-1185">Reference proteome</keyword>
<dbReference type="PROSITE" id="PS51675">
    <property type="entry name" value="SAM_MT_TRM10"/>
    <property type="match status" value="1"/>
</dbReference>
<evidence type="ECO:0000256" key="1">
    <source>
        <dbReference type="ARBA" id="ARBA00022603"/>
    </source>
</evidence>
<dbReference type="GO" id="GO:0008168">
    <property type="term" value="F:methyltransferase activity"/>
    <property type="evidence" value="ECO:0007669"/>
    <property type="project" value="UniProtKB-KW"/>
</dbReference>
<evidence type="ECO:0000259" key="5">
    <source>
        <dbReference type="PROSITE" id="PS51675"/>
    </source>
</evidence>
<feature type="compositionally biased region" description="Acidic residues" evidence="4">
    <location>
        <begin position="140"/>
        <end position="158"/>
    </location>
</feature>
<organism evidence="6 7">
    <name type="scientific">Heterodera trifolii</name>
    <dbReference type="NCBI Taxonomy" id="157864"/>
    <lineage>
        <taxon>Eukaryota</taxon>
        <taxon>Metazoa</taxon>
        <taxon>Ecdysozoa</taxon>
        <taxon>Nematoda</taxon>
        <taxon>Chromadorea</taxon>
        <taxon>Rhabditida</taxon>
        <taxon>Tylenchina</taxon>
        <taxon>Tylenchomorpha</taxon>
        <taxon>Tylenchoidea</taxon>
        <taxon>Heteroderidae</taxon>
        <taxon>Heteroderinae</taxon>
        <taxon>Heterodera</taxon>
    </lineage>
</organism>
<evidence type="ECO:0000256" key="3">
    <source>
        <dbReference type="ARBA" id="ARBA00022691"/>
    </source>
</evidence>
<reference evidence="6 7" key="1">
    <citation type="submission" date="2024-10" db="EMBL/GenBank/DDBJ databases">
        <authorList>
            <person name="Kim D."/>
        </authorList>
    </citation>
    <scope>NUCLEOTIDE SEQUENCE [LARGE SCALE GENOMIC DNA]</scope>
    <source>
        <strain evidence="6">BH-2024</strain>
    </source>
</reference>
<dbReference type="InterPro" id="IPR038459">
    <property type="entry name" value="MT_TRM10-typ_sf"/>
</dbReference>
<evidence type="ECO:0000256" key="4">
    <source>
        <dbReference type="SAM" id="MobiDB-lite"/>
    </source>
</evidence>
<dbReference type="PANTHER" id="PTHR13563:SF5">
    <property type="entry name" value="TRNA METHYLTRANSFERASE 10 HOMOLOG C"/>
    <property type="match status" value="1"/>
</dbReference>
<sequence>MRLDSLCYRFIWRLKRRFYRYKDKCGPIPIVEREQPCRHFAPPATVLATVQQRNCPEQLANFERLCAQLQFIPRVTTYLPTQLEERDWHRLLELHSAKERLCYLTFLVKRNKMRLKTEQKKAQMQLMRIGGGGGTAMPKEEEEEDDELEEEFEEEEEDEGRKIVEEEEEMEERDKEEEEEKGDEQRTATRKNKAFALPFISTANRIAASHRYIRSMQLAETPRIAFDCRFLTLHSKRGLNLTMLQLQMLLSANRDRQMPWPIHLCNFPSTSSSADDDDGTSGADAGAVAEVHALCRMRLNSLDSTRCVTGELHTESYTELFPELRSADKIVYLSPHSKESLTHIDPDACYVIGAIVDRAREPRIPLKASLLVSEEEQLPCRRFPIPPEFLRGGNPMLTLVQAMAILQHVFHSPGGDDWHGAFEQYIPKRKRLARAEKNTVIRLRYDNIHTRNREMARIVEQRIPTAAANVGQQQTNHGGGRSDQKMAVGMRFLSRIFG</sequence>
<dbReference type="Gene3D" id="3.40.1280.30">
    <property type="match status" value="1"/>
</dbReference>
<dbReference type="InterPro" id="IPR007356">
    <property type="entry name" value="tRNA_m1G_MeTrfase_euk"/>
</dbReference>
<feature type="region of interest" description="Disordered" evidence="4">
    <location>
        <begin position="129"/>
        <end position="190"/>
    </location>
</feature>
<proteinExistence type="predicted"/>
<accession>A0ABD2M4K5</accession>
<dbReference type="Proteomes" id="UP001620626">
    <property type="component" value="Unassembled WGS sequence"/>
</dbReference>
<gene>
    <name evidence="6" type="ORF">niasHT_001449</name>
</gene>
<keyword evidence="1" id="KW-0489">Methyltransferase</keyword>
<dbReference type="PANTHER" id="PTHR13563">
    <property type="entry name" value="TRNA (GUANINE-9-) METHYLTRANSFERASE"/>
    <property type="match status" value="1"/>
</dbReference>
<feature type="compositionally biased region" description="Acidic residues" evidence="4">
    <location>
        <begin position="165"/>
        <end position="182"/>
    </location>
</feature>
<keyword evidence="3" id="KW-0949">S-adenosyl-L-methionine</keyword>
<dbReference type="GO" id="GO:0032259">
    <property type="term" value="P:methylation"/>
    <property type="evidence" value="ECO:0007669"/>
    <property type="project" value="UniProtKB-KW"/>
</dbReference>
<protein>
    <recommendedName>
        <fullName evidence="5">SAM-dependent MTase TRM10-type domain-containing protein</fullName>
    </recommendedName>
</protein>
<evidence type="ECO:0000313" key="7">
    <source>
        <dbReference type="Proteomes" id="UP001620626"/>
    </source>
</evidence>
<dbReference type="AlphaFoldDB" id="A0ABD2M4K5"/>
<keyword evidence="2" id="KW-0808">Transferase</keyword>
<dbReference type="EMBL" id="JBICBT010000137">
    <property type="protein sequence ID" value="KAL3122414.1"/>
    <property type="molecule type" value="Genomic_DNA"/>
</dbReference>
<evidence type="ECO:0000313" key="6">
    <source>
        <dbReference type="EMBL" id="KAL3122414.1"/>
    </source>
</evidence>